<dbReference type="SMART" id="SM00342">
    <property type="entry name" value="HTH_ARAC"/>
    <property type="match status" value="1"/>
</dbReference>
<dbReference type="InterPro" id="IPR032687">
    <property type="entry name" value="AraC-type_N"/>
</dbReference>
<feature type="domain" description="HTH araC/xylS-type" evidence="4">
    <location>
        <begin position="248"/>
        <end position="345"/>
    </location>
</feature>
<dbReference type="InterPro" id="IPR020449">
    <property type="entry name" value="Tscrpt_reg_AraC-type_HTH"/>
</dbReference>
<dbReference type="Pfam" id="PF12833">
    <property type="entry name" value="HTH_18"/>
    <property type="match status" value="1"/>
</dbReference>
<dbReference type="InterPro" id="IPR018062">
    <property type="entry name" value="HTH_AraC-typ_CS"/>
</dbReference>
<keyword evidence="3" id="KW-0804">Transcription</keyword>
<dbReference type="SUPFAM" id="SSF46689">
    <property type="entry name" value="Homeodomain-like"/>
    <property type="match status" value="1"/>
</dbReference>
<evidence type="ECO:0000259" key="4">
    <source>
        <dbReference type="PROSITE" id="PS01124"/>
    </source>
</evidence>
<name>A0AAW3ZPB5_9GAMM</name>
<keyword evidence="1" id="KW-0805">Transcription regulation</keyword>
<organism evidence="5 6">
    <name type="scientific">Pseudomarimonas arenosa</name>
    <dbReference type="NCBI Taxonomy" id="2774145"/>
    <lineage>
        <taxon>Bacteria</taxon>
        <taxon>Pseudomonadati</taxon>
        <taxon>Pseudomonadota</taxon>
        <taxon>Gammaproteobacteria</taxon>
        <taxon>Lysobacterales</taxon>
        <taxon>Lysobacteraceae</taxon>
        <taxon>Pseudomarimonas</taxon>
    </lineage>
</organism>
<dbReference type="Pfam" id="PF12625">
    <property type="entry name" value="Arabinose_bd"/>
    <property type="match status" value="1"/>
</dbReference>
<dbReference type="PANTHER" id="PTHR47894:SF1">
    <property type="entry name" value="HTH-TYPE TRANSCRIPTIONAL REGULATOR VQSM"/>
    <property type="match status" value="1"/>
</dbReference>
<protein>
    <submittedName>
        <fullName evidence="5">AraC family transcriptional regulator ligand-binding domain-containing protein</fullName>
    </submittedName>
</protein>
<dbReference type="GO" id="GO:0005829">
    <property type="term" value="C:cytosol"/>
    <property type="evidence" value="ECO:0007669"/>
    <property type="project" value="TreeGrafter"/>
</dbReference>
<comment type="caution">
    <text evidence="5">The sequence shown here is derived from an EMBL/GenBank/DDBJ whole genome shotgun (WGS) entry which is preliminary data.</text>
</comment>
<sequence>MGQPTPSAAADSSTPSLPARYYLRLAELLVELGVDLEALLNDAKVAADRLLAPSASLSLDEVQALSLNAARLCGRADLGLQLGRRLEPASHDVLGLAMQQAPTLDAALRLAARYFSLLSPGFRMRYHLDPEHGELAIYPRLAFRDEVLRLHLDTVLAAVLTEINFLNACRLQPLRVDLGWPRPDHHSNYNALLGITPAFSALPLPGIQLQFAAPDLLAPRDEANQPGLLRARQRCEATVQRLQTRGLADWTQMMLRHAAHSMPNKRELAALLGMSERSFTRRLAAEGCSFRQLSLDYRLRAAEQALTAGDESLTALAHRLGYSDGANFTRAFRRRYGRAPRDWRR</sequence>
<reference evidence="5 6" key="1">
    <citation type="submission" date="2020-09" db="EMBL/GenBank/DDBJ databases">
        <title>Pseudoxanthomonas sp. CAU 1598 isolated from sand of Yaerae Beach.</title>
        <authorList>
            <person name="Kim W."/>
        </authorList>
    </citation>
    <scope>NUCLEOTIDE SEQUENCE [LARGE SCALE GENOMIC DNA]</scope>
    <source>
        <strain evidence="5 6">CAU 1598</strain>
    </source>
</reference>
<dbReference type="PROSITE" id="PS00041">
    <property type="entry name" value="HTH_ARAC_FAMILY_1"/>
    <property type="match status" value="1"/>
</dbReference>
<evidence type="ECO:0000256" key="3">
    <source>
        <dbReference type="ARBA" id="ARBA00023163"/>
    </source>
</evidence>
<evidence type="ECO:0000256" key="2">
    <source>
        <dbReference type="ARBA" id="ARBA00023125"/>
    </source>
</evidence>
<evidence type="ECO:0000313" key="5">
    <source>
        <dbReference type="EMBL" id="MBD8526462.1"/>
    </source>
</evidence>
<dbReference type="EMBL" id="JACYTR010000023">
    <property type="protein sequence ID" value="MBD8526462.1"/>
    <property type="molecule type" value="Genomic_DNA"/>
</dbReference>
<dbReference type="RefSeq" id="WP_192029882.1">
    <property type="nucleotide sequence ID" value="NZ_JACYTR010000023.1"/>
</dbReference>
<dbReference type="InterPro" id="IPR018060">
    <property type="entry name" value="HTH_AraC"/>
</dbReference>
<accession>A0AAW3ZPB5</accession>
<proteinExistence type="predicted"/>
<dbReference type="PRINTS" id="PR00032">
    <property type="entry name" value="HTHARAC"/>
</dbReference>
<dbReference type="InterPro" id="IPR009057">
    <property type="entry name" value="Homeodomain-like_sf"/>
</dbReference>
<dbReference type="AlphaFoldDB" id="A0AAW3ZPB5"/>
<dbReference type="PANTHER" id="PTHR47894">
    <property type="entry name" value="HTH-TYPE TRANSCRIPTIONAL REGULATOR GADX"/>
    <property type="match status" value="1"/>
</dbReference>
<dbReference type="GO" id="GO:0003700">
    <property type="term" value="F:DNA-binding transcription factor activity"/>
    <property type="evidence" value="ECO:0007669"/>
    <property type="project" value="InterPro"/>
</dbReference>
<evidence type="ECO:0000313" key="6">
    <source>
        <dbReference type="Proteomes" id="UP000613768"/>
    </source>
</evidence>
<dbReference type="PROSITE" id="PS01124">
    <property type="entry name" value="HTH_ARAC_FAMILY_2"/>
    <property type="match status" value="1"/>
</dbReference>
<keyword evidence="2" id="KW-0238">DNA-binding</keyword>
<dbReference type="GO" id="GO:0000976">
    <property type="term" value="F:transcription cis-regulatory region binding"/>
    <property type="evidence" value="ECO:0007669"/>
    <property type="project" value="TreeGrafter"/>
</dbReference>
<evidence type="ECO:0000256" key="1">
    <source>
        <dbReference type="ARBA" id="ARBA00023015"/>
    </source>
</evidence>
<dbReference type="Gene3D" id="1.10.10.60">
    <property type="entry name" value="Homeodomain-like"/>
    <property type="match status" value="1"/>
</dbReference>
<dbReference type="Proteomes" id="UP000613768">
    <property type="component" value="Unassembled WGS sequence"/>
</dbReference>
<gene>
    <name evidence="5" type="ORF">IFO71_12005</name>
</gene>
<keyword evidence="6" id="KW-1185">Reference proteome</keyword>